<feature type="transmembrane region" description="Helical" evidence="1">
    <location>
        <begin position="402"/>
        <end position="425"/>
    </location>
</feature>
<dbReference type="Proteomes" id="UP000175829">
    <property type="component" value="Unassembled WGS sequence"/>
</dbReference>
<feature type="transmembrane region" description="Helical" evidence="1">
    <location>
        <begin position="188"/>
        <end position="207"/>
    </location>
</feature>
<feature type="transmembrane region" description="Helical" evidence="1">
    <location>
        <begin position="22"/>
        <end position="44"/>
    </location>
</feature>
<dbReference type="EMBL" id="LJGV01000022">
    <property type="protein sequence ID" value="OEU99945.1"/>
    <property type="molecule type" value="Genomic_DNA"/>
</dbReference>
<feature type="transmembrane region" description="Helical" evidence="1">
    <location>
        <begin position="245"/>
        <end position="267"/>
    </location>
</feature>
<dbReference type="PATRIC" id="fig|943816.4.peg.3841"/>
<keyword evidence="1" id="KW-0812">Transmembrane</keyword>
<proteinExistence type="predicted"/>
<feature type="transmembrane region" description="Helical" evidence="1">
    <location>
        <begin position="350"/>
        <end position="368"/>
    </location>
</feature>
<feature type="transmembrane region" description="Helical" evidence="1">
    <location>
        <begin position="509"/>
        <end position="533"/>
    </location>
</feature>
<organism evidence="2 3">
    <name type="scientific">Streptomyces qinglanensis</name>
    <dbReference type="NCBI Taxonomy" id="943816"/>
    <lineage>
        <taxon>Bacteria</taxon>
        <taxon>Bacillati</taxon>
        <taxon>Actinomycetota</taxon>
        <taxon>Actinomycetes</taxon>
        <taxon>Kitasatosporales</taxon>
        <taxon>Streptomycetaceae</taxon>
        <taxon>Streptomyces</taxon>
    </lineage>
</organism>
<sequence length="542" mass="55489">MSALTGTGVLTRLALRRDRLRLPLWVAGLAALFASIGNSISGLYDSDAARLENAQVRADNVVTRAFTGPAPGSSSGALTVSEGLVFTCVLVALMNILLVVRHTRQNEELGRAELVGSAAVGRHAGLAAALLLAGLANAALIVLSTLALLGMGMPAGGSVLVGVALGTVGMAFAGLTSIAAQLTESARAASGLGGLILATTFLLRAAGDAFGNTASDKVTVDPAWPSWISPLGWGQQLRPYGDSRWWPVALLLLCFAVSVLIAVQLSLHRDVGTGMLPARRGAARARSSLLKPVGLVWRLQRGLLLGWIVGIAVFGAVFGGIGDQVEDLFSSEESAQFVRDLGGEGDLVNAYFAGMMGLLSVVVAGFTVQSLIRLRSDEENGPTEAVLATAVSRTHWVLAHTFVALLGTALVLAALGLSTGLAYGAVSDDLTGALGDLLETTLAQLAPTAVLAGFALAAFGVLPRGAATVSWAAFAVCLVIGQFGTLLELPDGLIDISPFTHLPNLPAESLTAAPVLAMSALAAVLAAVGVAGFRRRNLELGG</sequence>
<feature type="transmembrane region" description="Helical" evidence="1">
    <location>
        <begin position="83"/>
        <end position="103"/>
    </location>
</feature>
<feature type="transmembrane region" description="Helical" evidence="1">
    <location>
        <begin position="124"/>
        <end position="149"/>
    </location>
</feature>
<feature type="transmembrane region" description="Helical" evidence="1">
    <location>
        <begin position="155"/>
        <end position="176"/>
    </location>
</feature>
<name>A0A1E7K7T2_9ACTN</name>
<protein>
    <submittedName>
        <fullName evidence="2">Anibiotic ABC transporter</fullName>
    </submittedName>
</protein>
<accession>A0A1E7K7T2</accession>
<comment type="caution">
    <text evidence="2">The sequence shown here is derived from an EMBL/GenBank/DDBJ whole genome shotgun (WGS) entry which is preliminary data.</text>
</comment>
<feature type="transmembrane region" description="Helical" evidence="1">
    <location>
        <begin position="469"/>
        <end position="489"/>
    </location>
</feature>
<feature type="transmembrane region" description="Helical" evidence="1">
    <location>
        <begin position="445"/>
        <end position="462"/>
    </location>
</feature>
<feature type="transmembrane region" description="Helical" evidence="1">
    <location>
        <begin position="302"/>
        <end position="321"/>
    </location>
</feature>
<dbReference type="AlphaFoldDB" id="A0A1E7K7T2"/>
<reference evidence="2 3" key="1">
    <citation type="journal article" date="2016" name="Front. Microbiol.">
        <title>Comparative Genomics Analysis of Streptomyces Species Reveals Their Adaptation to the Marine Environment and Their Diversity at the Genomic Level.</title>
        <authorList>
            <person name="Tian X."/>
            <person name="Zhang Z."/>
            <person name="Yang T."/>
            <person name="Chen M."/>
            <person name="Li J."/>
            <person name="Chen F."/>
            <person name="Yang J."/>
            <person name="Li W."/>
            <person name="Zhang B."/>
            <person name="Zhang Z."/>
            <person name="Wu J."/>
            <person name="Zhang C."/>
            <person name="Long L."/>
            <person name="Xiao J."/>
        </authorList>
    </citation>
    <scope>NUCLEOTIDE SEQUENCE [LARGE SCALE GENOMIC DNA]</scope>
    <source>
        <strain evidence="2 3">SCSIO M10379</strain>
    </source>
</reference>
<evidence type="ECO:0000313" key="2">
    <source>
        <dbReference type="EMBL" id="OEU99945.1"/>
    </source>
</evidence>
<keyword evidence="1" id="KW-0472">Membrane</keyword>
<dbReference type="RefSeq" id="WP_027760852.1">
    <property type="nucleotide sequence ID" value="NZ_LJGV01000022.1"/>
</dbReference>
<keyword evidence="1" id="KW-1133">Transmembrane helix</keyword>
<evidence type="ECO:0000256" key="1">
    <source>
        <dbReference type="SAM" id="Phobius"/>
    </source>
</evidence>
<gene>
    <name evidence="2" type="ORF">AN217_21510</name>
</gene>
<evidence type="ECO:0000313" key="3">
    <source>
        <dbReference type="Proteomes" id="UP000175829"/>
    </source>
</evidence>